<dbReference type="GO" id="GO:0016887">
    <property type="term" value="F:ATP hydrolysis activity"/>
    <property type="evidence" value="ECO:0007669"/>
    <property type="project" value="InterPro"/>
</dbReference>
<feature type="domain" description="Rad50/SbcC-type AAA" evidence="2">
    <location>
        <begin position="16"/>
        <end position="273"/>
    </location>
</feature>
<dbReference type="InterPro" id="IPR027417">
    <property type="entry name" value="P-loop_NTPase"/>
</dbReference>
<proteinExistence type="predicted"/>
<dbReference type="GO" id="GO:0006302">
    <property type="term" value="P:double-strand break repair"/>
    <property type="evidence" value="ECO:0007669"/>
    <property type="project" value="InterPro"/>
</dbReference>
<accession>A0A291LA72</accession>
<protein>
    <recommendedName>
        <fullName evidence="2">Rad50/SbcC-type AAA domain-containing protein</fullName>
    </recommendedName>
</protein>
<name>A0A291LA72_9CAUD</name>
<dbReference type="InterPro" id="IPR038729">
    <property type="entry name" value="Rad50/SbcC_AAA"/>
</dbReference>
<dbReference type="EMBL" id="MF663786">
    <property type="protein sequence ID" value="ATI15724.1"/>
    <property type="molecule type" value="Genomic_DNA"/>
</dbReference>
<evidence type="ECO:0000256" key="1">
    <source>
        <dbReference type="SAM" id="Coils"/>
    </source>
</evidence>
<reference evidence="3 4" key="1">
    <citation type="submission" date="2017-08" db="EMBL/GenBank/DDBJ databases">
        <title>Complete genome sequence of a novel bacteriophage infecting Bordetella bronchiseptica.</title>
        <authorList>
            <person name="Chen Y."/>
            <person name="Song J."/>
            <person name="Wu B."/>
        </authorList>
    </citation>
    <scope>NUCLEOTIDE SEQUENCE [LARGE SCALE GENOMIC DNA]</scope>
</reference>
<evidence type="ECO:0000313" key="4">
    <source>
        <dbReference type="Proteomes" id="UP000228765"/>
    </source>
</evidence>
<feature type="coiled-coil region" evidence="1">
    <location>
        <begin position="310"/>
        <end position="344"/>
    </location>
</feature>
<organism evidence="3 4">
    <name type="scientific">Bordetella phage vB_BbrM_PHB04</name>
    <dbReference type="NCBI Taxonomy" id="2029657"/>
    <lineage>
        <taxon>Viruses</taxon>
        <taxon>Duplodnaviria</taxon>
        <taxon>Heunggongvirae</taxon>
        <taxon>Uroviricota</taxon>
        <taxon>Caudoviricetes</taxon>
        <taxon>Phabquatrovirus</taxon>
        <taxon>Phabquatrovirus PHB04</taxon>
    </lineage>
</organism>
<keyword evidence="4" id="KW-1185">Reference proteome</keyword>
<dbReference type="KEGG" id="vg:54982980"/>
<dbReference type="Pfam" id="PF13476">
    <property type="entry name" value="AAA_23"/>
    <property type="match status" value="1"/>
</dbReference>
<dbReference type="Proteomes" id="UP000228765">
    <property type="component" value="Segment"/>
</dbReference>
<sequence length="440" mass="47566">MHIAKIKFSNILGIAEMELSPKGFTEISGPNGSGKTSILEAIKAVLETGHDATLLRKGAEKGEAVLVLDDGTELSKTVTPTGSTSAVRRDGKKVPRPAEVIKQLTDMISVNPVDFLRAPKKDRVRVLLEAMPLEADAEKLAEIAGVKVTAAPGTHALQVIQQVHTEVYDARTGTNRAVKEKKATITQLEQAVPPVPAGADGDEAELDAALQEIDAARDAELGRISTKLDGIRADTRTKIDAIRTKLQADMDALKAAAQAEVDAINAELAKRETQAAAARERNVTTFAAQREPIAAQLGTLRQNRDLHARRAQTLETIGVMETELEELETQAERQTQALAAIEQYKSDLLNSLPIPGLEVRDGEIYRDDVQFDRLNTAQQVDVAVEIAKLRAGDLGVICVDGLESLDTESLDAFRDRALESGLQLFVTRVSDDDFSISTDD</sequence>
<dbReference type="Gene3D" id="3.40.50.300">
    <property type="entry name" value="P-loop containing nucleotide triphosphate hydrolases"/>
    <property type="match status" value="1"/>
</dbReference>
<evidence type="ECO:0000259" key="2">
    <source>
        <dbReference type="Pfam" id="PF13476"/>
    </source>
</evidence>
<keyword evidence="1" id="KW-0175">Coiled coil</keyword>
<dbReference type="RefSeq" id="YP_009792772.1">
    <property type="nucleotide sequence ID" value="NC_047861.1"/>
</dbReference>
<evidence type="ECO:0000313" key="3">
    <source>
        <dbReference type="EMBL" id="ATI15724.1"/>
    </source>
</evidence>
<dbReference type="GeneID" id="54982980"/>
<dbReference type="SUPFAM" id="SSF52540">
    <property type="entry name" value="P-loop containing nucleoside triphosphate hydrolases"/>
    <property type="match status" value="1"/>
</dbReference>
<feature type="coiled-coil region" evidence="1">
    <location>
        <begin position="254"/>
        <end position="281"/>
    </location>
</feature>